<protein>
    <submittedName>
        <fullName evidence="1">Flagellar protein FlgN</fullName>
    </submittedName>
</protein>
<organism evidence="1 2">
    <name type="scientific">Pseudoroseicyclus tamaricis</name>
    <dbReference type="NCBI Taxonomy" id="2705421"/>
    <lineage>
        <taxon>Bacteria</taxon>
        <taxon>Pseudomonadati</taxon>
        <taxon>Pseudomonadota</taxon>
        <taxon>Alphaproteobacteria</taxon>
        <taxon>Rhodobacterales</taxon>
        <taxon>Paracoccaceae</taxon>
        <taxon>Pseudoroseicyclus</taxon>
    </lineage>
</organism>
<gene>
    <name evidence="1" type="ORF">GZA08_16355</name>
</gene>
<reference evidence="1 2" key="1">
    <citation type="submission" date="2020-02" db="EMBL/GenBank/DDBJ databases">
        <title>Pseudoroseicyclus tamarix, sp. nov., isolated from offshore sediment of a Tamarix chinensis forest.</title>
        <authorList>
            <person name="Gai Y."/>
        </authorList>
    </citation>
    <scope>NUCLEOTIDE SEQUENCE [LARGE SCALE GENOMIC DNA]</scope>
    <source>
        <strain evidence="1 2">CLL3-39</strain>
    </source>
</reference>
<dbReference type="SUPFAM" id="SSF140566">
    <property type="entry name" value="FlgN-like"/>
    <property type="match status" value="1"/>
</dbReference>
<name>A0A6B2JLU7_9RHOB</name>
<dbReference type="RefSeq" id="WP_163895614.1">
    <property type="nucleotide sequence ID" value="NZ_JAAFYS010000004.1"/>
</dbReference>
<dbReference type="InterPro" id="IPR036679">
    <property type="entry name" value="FlgN-like_sf"/>
</dbReference>
<keyword evidence="1" id="KW-0282">Flagellum</keyword>
<evidence type="ECO:0000313" key="1">
    <source>
        <dbReference type="EMBL" id="NDV02543.1"/>
    </source>
</evidence>
<accession>A0A6B2JLU7</accession>
<comment type="caution">
    <text evidence="1">The sequence shown here is derived from an EMBL/GenBank/DDBJ whole genome shotgun (WGS) entry which is preliminary data.</text>
</comment>
<proteinExistence type="predicted"/>
<keyword evidence="1" id="KW-0966">Cell projection</keyword>
<dbReference type="Proteomes" id="UP000474757">
    <property type="component" value="Unassembled WGS sequence"/>
</dbReference>
<dbReference type="EMBL" id="JAAGAB010000004">
    <property type="protein sequence ID" value="NDV02543.1"/>
    <property type="molecule type" value="Genomic_DNA"/>
</dbReference>
<evidence type="ECO:0000313" key="2">
    <source>
        <dbReference type="Proteomes" id="UP000474757"/>
    </source>
</evidence>
<keyword evidence="2" id="KW-1185">Reference proteome</keyword>
<dbReference type="AlphaFoldDB" id="A0A6B2JLU7"/>
<dbReference type="GO" id="GO:0044780">
    <property type="term" value="P:bacterial-type flagellum assembly"/>
    <property type="evidence" value="ECO:0007669"/>
    <property type="project" value="InterPro"/>
</dbReference>
<dbReference type="Gene3D" id="1.20.58.300">
    <property type="entry name" value="FlgN-like"/>
    <property type="match status" value="1"/>
</dbReference>
<sequence length="116" mass="12610">MADVAAGASAPAFEELLAEERRCILAGDFAALEETGRRKAEMFEQLRERAAREELARLGPQLKRNQRLLAAAIAGIREAEARVSILHKADAGFTTYTATGTRASVGRARPGMERRA</sequence>
<keyword evidence="1" id="KW-0969">Cilium</keyword>